<comment type="caution">
    <text evidence="2">The sequence shown here is derived from an EMBL/GenBank/DDBJ whole genome shotgun (WGS) entry which is preliminary data.</text>
</comment>
<evidence type="ECO:0000313" key="3">
    <source>
        <dbReference type="Proteomes" id="UP001066276"/>
    </source>
</evidence>
<dbReference type="AlphaFoldDB" id="A0AAV7M5S9"/>
<reference evidence="2" key="1">
    <citation type="journal article" date="2022" name="bioRxiv">
        <title>Sequencing and chromosome-scale assembly of the giantPleurodeles waltlgenome.</title>
        <authorList>
            <person name="Brown T."/>
            <person name="Elewa A."/>
            <person name="Iarovenko S."/>
            <person name="Subramanian E."/>
            <person name="Araus A.J."/>
            <person name="Petzold A."/>
            <person name="Susuki M."/>
            <person name="Suzuki K.-i.T."/>
            <person name="Hayashi T."/>
            <person name="Toyoda A."/>
            <person name="Oliveira C."/>
            <person name="Osipova E."/>
            <person name="Leigh N.D."/>
            <person name="Simon A."/>
            <person name="Yun M.H."/>
        </authorList>
    </citation>
    <scope>NUCLEOTIDE SEQUENCE</scope>
    <source>
        <strain evidence="2">20211129_DDA</strain>
        <tissue evidence="2">Liver</tissue>
    </source>
</reference>
<gene>
    <name evidence="2" type="ORF">NDU88_003585</name>
</gene>
<accession>A0AAV7M5S9</accession>
<sequence>MDRRGEHIQESGGIQEFEDPCVPIGDRRRVKSRAAVVPISDRRRRTCLQEADSISPPRFRKSVASPGKAAIEGEDGAERRAYPGKRRNPGVRGSVCPNWGQEEGEEPGGGGPDQRQKKNLSSGSGLH</sequence>
<organism evidence="2 3">
    <name type="scientific">Pleurodeles waltl</name>
    <name type="common">Iberian ribbed newt</name>
    <dbReference type="NCBI Taxonomy" id="8319"/>
    <lineage>
        <taxon>Eukaryota</taxon>
        <taxon>Metazoa</taxon>
        <taxon>Chordata</taxon>
        <taxon>Craniata</taxon>
        <taxon>Vertebrata</taxon>
        <taxon>Euteleostomi</taxon>
        <taxon>Amphibia</taxon>
        <taxon>Batrachia</taxon>
        <taxon>Caudata</taxon>
        <taxon>Salamandroidea</taxon>
        <taxon>Salamandridae</taxon>
        <taxon>Pleurodelinae</taxon>
        <taxon>Pleurodeles</taxon>
    </lineage>
</organism>
<proteinExistence type="predicted"/>
<evidence type="ECO:0000313" key="2">
    <source>
        <dbReference type="EMBL" id="KAJ1098474.1"/>
    </source>
</evidence>
<feature type="region of interest" description="Disordered" evidence="1">
    <location>
        <begin position="1"/>
        <end position="20"/>
    </location>
</feature>
<name>A0AAV7M5S9_PLEWA</name>
<protein>
    <submittedName>
        <fullName evidence="2">Uncharacterized protein</fullName>
    </submittedName>
</protein>
<dbReference type="Proteomes" id="UP001066276">
    <property type="component" value="Chromosome 10"/>
</dbReference>
<dbReference type="EMBL" id="JANPWB010000014">
    <property type="protein sequence ID" value="KAJ1098474.1"/>
    <property type="molecule type" value="Genomic_DNA"/>
</dbReference>
<keyword evidence="3" id="KW-1185">Reference proteome</keyword>
<evidence type="ECO:0000256" key="1">
    <source>
        <dbReference type="SAM" id="MobiDB-lite"/>
    </source>
</evidence>
<feature type="region of interest" description="Disordered" evidence="1">
    <location>
        <begin position="49"/>
        <end position="127"/>
    </location>
</feature>